<evidence type="ECO:0000313" key="5">
    <source>
        <dbReference type="EMBL" id="SVB10599.1"/>
    </source>
</evidence>
<dbReference type="InterPro" id="IPR002387">
    <property type="entry name" value="Plastocyanin"/>
</dbReference>
<dbReference type="InterPro" id="IPR050845">
    <property type="entry name" value="Cu-binding_ET"/>
</dbReference>
<protein>
    <recommendedName>
        <fullName evidence="4">Cytochrome oxidase subunit II copper A binding domain-containing protein</fullName>
    </recommendedName>
</protein>
<gene>
    <name evidence="5" type="ORF">METZ01_LOCUS163453</name>
</gene>
<proteinExistence type="predicted"/>
<dbReference type="GO" id="GO:0016020">
    <property type="term" value="C:membrane"/>
    <property type="evidence" value="ECO:0007669"/>
    <property type="project" value="InterPro"/>
</dbReference>
<feature type="region of interest" description="Disordered" evidence="3">
    <location>
        <begin position="44"/>
        <end position="85"/>
    </location>
</feature>
<evidence type="ECO:0000259" key="4">
    <source>
        <dbReference type="PROSITE" id="PS50857"/>
    </source>
</evidence>
<dbReference type="PANTHER" id="PTHR38439:SF3">
    <property type="entry name" value="COPPER-RESISTANT CUPROPROTEIN COPI"/>
    <property type="match status" value="1"/>
</dbReference>
<evidence type="ECO:0000256" key="1">
    <source>
        <dbReference type="ARBA" id="ARBA00022723"/>
    </source>
</evidence>
<evidence type="ECO:0000256" key="3">
    <source>
        <dbReference type="SAM" id="MobiDB-lite"/>
    </source>
</evidence>
<reference evidence="5" key="1">
    <citation type="submission" date="2018-05" db="EMBL/GenBank/DDBJ databases">
        <authorList>
            <person name="Lanie J.A."/>
            <person name="Ng W.-L."/>
            <person name="Kazmierczak K.M."/>
            <person name="Andrzejewski T.M."/>
            <person name="Davidsen T.M."/>
            <person name="Wayne K.J."/>
            <person name="Tettelin H."/>
            <person name="Glass J.I."/>
            <person name="Rusch D."/>
            <person name="Podicherti R."/>
            <person name="Tsui H.-C.T."/>
            <person name="Winkler M.E."/>
        </authorList>
    </citation>
    <scope>NUCLEOTIDE SEQUENCE</scope>
</reference>
<organism evidence="5">
    <name type="scientific">marine metagenome</name>
    <dbReference type="NCBI Taxonomy" id="408172"/>
    <lineage>
        <taxon>unclassified sequences</taxon>
        <taxon>metagenomes</taxon>
        <taxon>ecological metagenomes</taxon>
    </lineage>
</organism>
<dbReference type="InterPro" id="IPR028096">
    <property type="entry name" value="EfeO_Cupredoxin"/>
</dbReference>
<dbReference type="GO" id="GO:0005507">
    <property type="term" value="F:copper ion binding"/>
    <property type="evidence" value="ECO:0007669"/>
    <property type="project" value="InterPro"/>
</dbReference>
<feature type="compositionally biased region" description="Low complexity" evidence="3">
    <location>
        <begin position="54"/>
        <end position="64"/>
    </location>
</feature>
<name>A0A382BAB7_9ZZZZ</name>
<dbReference type="SUPFAM" id="SSF49503">
    <property type="entry name" value="Cupredoxins"/>
    <property type="match status" value="1"/>
</dbReference>
<dbReference type="AlphaFoldDB" id="A0A382BAB7"/>
<evidence type="ECO:0000256" key="2">
    <source>
        <dbReference type="ARBA" id="ARBA00023008"/>
    </source>
</evidence>
<dbReference type="Gene3D" id="2.60.40.420">
    <property type="entry name" value="Cupredoxins - blue copper proteins"/>
    <property type="match status" value="1"/>
</dbReference>
<keyword evidence="1" id="KW-0479">Metal-binding</keyword>
<dbReference type="InterPro" id="IPR002429">
    <property type="entry name" value="CcO_II-like_C"/>
</dbReference>
<dbReference type="PRINTS" id="PR00157">
    <property type="entry name" value="PLASTOCYANIN"/>
</dbReference>
<dbReference type="PROSITE" id="PS50857">
    <property type="entry name" value="COX2_CUA"/>
    <property type="match status" value="1"/>
</dbReference>
<feature type="domain" description="Cytochrome oxidase subunit II copper A binding" evidence="4">
    <location>
        <begin position="90"/>
        <end position="180"/>
    </location>
</feature>
<dbReference type="EMBL" id="UINC01028855">
    <property type="protein sequence ID" value="SVB10599.1"/>
    <property type="molecule type" value="Genomic_DNA"/>
</dbReference>
<accession>A0A382BAB7</accession>
<dbReference type="Pfam" id="PF13473">
    <property type="entry name" value="Cupredoxin_1"/>
    <property type="match status" value="1"/>
</dbReference>
<feature type="compositionally biased region" description="Low complexity" evidence="3">
    <location>
        <begin position="71"/>
        <end position="85"/>
    </location>
</feature>
<dbReference type="GO" id="GO:0004129">
    <property type="term" value="F:cytochrome-c oxidase activity"/>
    <property type="evidence" value="ECO:0007669"/>
    <property type="project" value="InterPro"/>
</dbReference>
<dbReference type="InterPro" id="IPR008972">
    <property type="entry name" value="Cupredoxin"/>
</dbReference>
<keyword evidence="2" id="KW-0186">Copper</keyword>
<dbReference type="PANTHER" id="PTHR38439">
    <property type="entry name" value="AURACYANIN-B"/>
    <property type="match status" value="1"/>
</dbReference>
<sequence length="180" mass="18955">MIAGFISTENQTRRKEYKVLKKLLTTVAILSTFSIVIACGENTPPKGSHEPVKPAAVPAAQQPSSAPPSAAPVTSTSSSSSSAASSAAADEELAITLQDENGDYAYNPGEITVSTGKTVKFTLTAQEEFHTFTVDDLGIDLEVEAGDTQSITFTFDEPGSYDLICIPHESLGMVGKIIVQ</sequence>